<protein>
    <submittedName>
        <fullName evidence="5">Protein SCO1/2</fullName>
    </submittedName>
</protein>
<keyword evidence="4" id="KW-0732">Signal</keyword>
<evidence type="ECO:0000256" key="4">
    <source>
        <dbReference type="SAM" id="SignalP"/>
    </source>
</evidence>
<reference evidence="6" key="1">
    <citation type="submission" date="2017-01" db="EMBL/GenBank/DDBJ databases">
        <authorList>
            <person name="Varghese N."/>
            <person name="Submissions S."/>
        </authorList>
    </citation>
    <scope>NUCLEOTIDE SEQUENCE [LARGE SCALE GENOMIC DNA]</scope>
    <source>
        <strain evidence="6">DM9</strain>
    </source>
</reference>
<dbReference type="CDD" id="cd02968">
    <property type="entry name" value="SCO"/>
    <property type="match status" value="1"/>
</dbReference>
<feature type="disulfide bond" description="Redox-active" evidence="3">
    <location>
        <begin position="94"/>
        <end position="98"/>
    </location>
</feature>
<dbReference type="STRING" id="1077936.SAMN05421545_2613"/>
<sequence length="229" mass="26102">MERNKLNTFFSALLLGLSALSWQACSQEQSSDAGTLPYLGERQLVQRQVDGQQVTDTVYHRIPDFAFINQDSQVVTSLTVQDKVYVTDFFFTTCPTICPKMKSQMLRIYEAFEDDPRVMLLSHTIDPKHDTVAVLRDYADRLQVNSDKWHFVTGEKDSIYSIAMQYMVSAMEDEEEPGGFVHSGAFVLVDQNRHVRGIYDGTDPAQVDRLIRDIPALLPKKKKKDADKN</sequence>
<evidence type="ECO:0000256" key="1">
    <source>
        <dbReference type="ARBA" id="ARBA00010996"/>
    </source>
</evidence>
<dbReference type="InterPro" id="IPR003782">
    <property type="entry name" value="SCO1/SenC"/>
</dbReference>
<evidence type="ECO:0000313" key="5">
    <source>
        <dbReference type="EMBL" id="SIR16102.1"/>
    </source>
</evidence>
<dbReference type="Proteomes" id="UP000185924">
    <property type="component" value="Unassembled WGS sequence"/>
</dbReference>
<dbReference type="EMBL" id="FTNM01000003">
    <property type="protein sequence ID" value="SIR16102.1"/>
    <property type="molecule type" value="Genomic_DNA"/>
</dbReference>
<keyword evidence="2" id="KW-0186">Copper</keyword>
<feature type="binding site" evidence="2">
    <location>
        <position position="98"/>
    </location>
    <ligand>
        <name>Cu cation</name>
        <dbReference type="ChEBI" id="CHEBI:23378"/>
    </ligand>
</feature>
<keyword evidence="6" id="KW-1185">Reference proteome</keyword>
<dbReference type="AlphaFoldDB" id="A0A1N6YNG6"/>
<dbReference type="GO" id="GO:0046872">
    <property type="term" value="F:metal ion binding"/>
    <property type="evidence" value="ECO:0007669"/>
    <property type="project" value="UniProtKB-KW"/>
</dbReference>
<keyword evidence="3" id="KW-1015">Disulfide bond</keyword>
<dbReference type="PROSITE" id="PS51257">
    <property type="entry name" value="PROKAR_LIPOPROTEIN"/>
    <property type="match status" value="1"/>
</dbReference>
<feature type="signal peptide" evidence="4">
    <location>
        <begin position="1"/>
        <end position="26"/>
    </location>
</feature>
<accession>A0A1N6YNG6</accession>
<dbReference type="Gene3D" id="3.40.30.10">
    <property type="entry name" value="Glutaredoxin"/>
    <property type="match status" value="1"/>
</dbReference>
<feature type="binding site" evidence="2">
    <location>
        <position position="182"/>
    </location>
    <ligand>
        <name>Cu cation</name>
        <dbReference type="ChEBI" id="CHEBI:23378"/>
    </ligand>
</feature>
<dbReference type="PANTHER" id="PTHR12151">
    <property type="entry name" value="ELECTRON TRANSPORT PROTIN SCO1/SENC FAMILY MEMBER"/>
    <property type="match status" value="1"/>
</dbReference>
<name>A0A1N6YNG6_9BACT</name>
<dbReference type="SUPFAM" id="SSF52833">
    <property type="entry name" value="Thioredoxin-like"/>
    <property type="match status" value="1"/>
</dbReference>
<evidence type="ECO:0000256" key="3">
    <source>
        <dbReference type="PIRSR" id="PIRSR603782-2"/>
    </source>
</evidence>
<dbReference type="RefSeq" id="WP_007657990.1">
    <property type="nucleotide sequence ID" value="NZ_FTNM01000003.1"/>
</dbReference>
<dbReference type="InterPro" id="IPR036249">
    <property type="entry name" value="Thioredoxin-like_sf"/>
</dbReference>
<dbReference type="Pfam" id="PF02630">
    <property type="entry name" value="SCO1-SenC"/>
    <property type="match status" value="1"/>
</dbReference>
<gene>
    <name evidence="5" type="ORF">SAMN05421545_2613</name>
</gene>
<evidence type="ECO:0000313" key="6">
    <source>
        <dbReference type="Proteomes" id="UP000185924"/>
    </source>
</evidence>
<proteinExistence type="inferred from homology"/>
<keyword evidence="2" id="KW-0479">Metal-binding</keyword>
<dbReference type="OrthoDB" id="9811998at2"/>
<comment type="similarity">
    <text evidence="1">Belongs to the SCO1/2 family.</text>
</comment>
<feature type="chain" id="PRO_5009939777" evidence="4">
    <location>
        <begin position="27"/>
        <end position="229"/>
    </location>
</feature>
<organism evidence="5 6">
    <name type="scientific">Pontibacter lucknowensis</name>
    <dbReference type="NCBI Taxonomy" id="1077936"/>
    <lineage>
        <taxon>Bacteria</taxon>
        <taxon>Pseudomonadati</taxon>
        <taxon>Bacteroidota</taxon>
        <taxon>Cytophagia</taxon>
        <taxon>Cytophagales</taxon>
        <taxon>Hymenobacteraceae</taxon>
        <taxon>Pontibacter</taxon>
    </lineage>
</organism>
<evidence type="ECO:0000256" key="2">
    <source>
        <dbReference type="PIRSR" id="PIRSR603782-1"/>
    </source>
</evidence>
<dbReference type="PANTHER" id="PTHR12151:SF25">
    <property type="entry name" value="LINALOOL DEHYDRATASE_ISOMERASE DOMAIN-CONTAINING PROTEIN"/>
    <property type="match status" value="1"/>
</dbReference>
<feature type="binding site" evidence="2">
    <location>
        <position position="94"/>
    </location>
    <ligand>
        <name>Cu cation</name>
        <dbReference type="ChEBI" id="CHEBI:23378"/>
    </ligand>
</feature>